<evidence type="ECO:0000256" key="2">
    <source>
        <dbReference type="SAM" id="SignalP"/>
    </source>
</evidence>
<dbReference type="InterPro" id="IPR018466">
    <property type="entry name" value="Kre9/Knh1-like_N"/>
</dbReference>
<feature type="signal peptide" evidence="2">
    <location>
        <begin position="1"/>
        <end position="18"/>
    </location>
</feature>
<reference evidence="4" key="1">
    <citation type="submission" date="2020-12" db="EMBL/GenBank/DDBJ databases">
        <title>Metabolic potential, ecology and presence of endohyphal bacteria is reflected in genomic diversity of Mucoromycotina.</title>
        <authorList>
            <person name="Muszewska A."/>
            <person name="Okrasinska A."/>
            <person name="Steczkiewicz K."/>
            <person name="Drgas O."/>
            <person name="Orlowska M."/>
            <person name="Perlinska-Lenart U."/>
            <person name="Aleksandrzak-Piekarczyk T."/>
            <person name="Szatraj K."/>
            <person name="Zielenkiewicz U."/>
            <person name="Pilsyk S."/>
            <person name="Malc E."/>
            <person name="Mieczkowski P."/>
            <person name="Kruszewska J.S."/>
            <person name="Biernat P."/>
            <person name="Pawlowska J."/>
        </authorList>
    </citation>
    <scope>NUCLEOTIDE SEQUENCE</scope>
    <source>
        <strain evidence="4">CBS 226.32</strain>
    </source>
</reference>
<dbReference type="EMBL" id="JAEPRC010000103">
    <property type="protein sequence ID" value="KAG2209038.1"/>
    <property type="molecule type" value="Genomic_DNA"/>
</dbReference>
<dbReference type="OrthoDB" id="2260257at2759"/>
<name>A0A8H7RG28_9FUNG</name>
<dbReference type="AlphaFoldDB" id="A0A8H7RG28"/>
<evidence type="ECO:0000313" key="4">
    <source>
        <dbReference type="EMBL" id="KAG2209038.1"/>
    </source>
</evidence>
<evidence type="ECO:0000259" key="3">
    <source>
        <dbReference type="Pfam" id="PF10342"/>
    </source>
</evidence>
<dbReference type="InterPro" id="IPR052982">
    <property type="entry name" value="SRP1/TIP1-like"/>
</dbReference>
<dbReference type="Pfam" id="PF10342">
    <property type="entry name" value="Kre9_KNH"/>
    <property type="match status" value="1"/>
</dbReference>
<evidence type="ECO:0000313" key="5">
    <source>
        <dbReference type="Proteomes" id="UP000650833"/>
    </source>
</evidence>
<gene>
    <name evidence="4" type="ORF">INT46_008439</name>
</gene>
<feature type="chain" id="PRO_5034231421" description="Yeast cell wall synthesis Kre9/Knh1-like N-terminal domain-containing protein" evidence="2">
    <location>
        <begin position="19"/>
        <end position="193"/>
    </location>
</feature>
<organism evidence="4 5">
    <name type="scientific">Mucor plumbeus</name>
    <dbReference type="NCBI Taxonomy" id="97098"/>
    <lineage>
        <taxon>Eukaryota</taxon>
        <taxon>Fungi</taxon>
        <taxon>Fungi incertae sedis</taxon>
        <taxon>Mucoromycota</taxon>
        <taxon>Mucoromycotina</taxon>
        <taxon>Mucoromycetes</taxon>
        <taxon>Mucorales</taxon>
        <taxon>Mucorineae</taxon>
        <taxon>Mucoraceae</taxon>
        <taxon>Mucor</taxon>
    </lineage>
</organism>
<dbReference type="PANTHER" id="PTHR40633">
    <property type="entry name" value="MATRIX PROTEIN, PUTATIVE (AFU_ORTHOLOGUE AFUA_8G05410)-RELATED"/>
    <property type="match status" value="1"/>
</dbReference>
<keyword evidence="1 2" id="KW-0732">Signal</keyword>
<accession>A0A8H7RG28</accession>
<comment type="caution">
    <text evidence="4">The sequence shown here is derived from an EMBL/GenBank/DDBJ whole genome shotgun (WGS) entry which is preliminary data.</text>
</comment>
<dbReference type="Proteomes" id="UP000650833">
    <property type="component" value="Unassembled WGS sequence"/>
</dbReference>
<keyword evidence="5" id="KW-1185">Reference proteome</keyword>
<protein>
    <recommendedName>
        <fullName evidence="3">Yeast cell wall synthesis Kre9/Knh1-like N-terminal domain-containing protein</fullName>
    </recommendedName>
</protein>
<proteinExistence type="predicted"/>
<dbReference type="PANTHER" id="PTHR40633:SF1">
    <property type="entry name" value="GPI ANCHORED SERINE-THREONINE RICH PROTEIN (AFU_ORTHOLOGUE AFUA_1G03630)"/>
    <property type="match status" value="1"/>
</dbReference>
<sequence>MKSIFAAVAVLAATVVSAQSNIVSITSPLTGTVYTAGQPAVITWIDQQVPVIPKIVLAKGLPTALQPVSTIAQDVDANAGSYTWNVPVDIAAGDDYAFELGNSPNVSYTGLFTIKNDGSAGVNTASPVASDAAASSSSASASASAVESAPAADATATVAANVLVAESAGLKVSSNKAAVSAIVVVGAAAAALI</sequence>
<feature type="domain" description="Yeast cell wall synthesis Kre9/Knh1-like N-terminal" evidence="3">
    <location>
        <begin position="27"/>
        <end position="114"/>
    </location>
</feature>
<evidence type="ECO:0000256" key="1">
    <source>
        <dbReference type="ARBA" id="ARBA00022729"/>
    </source>
</evidence>